<keyword evidence="7" id="KW-0732">Signal</keyword>
<feature type="region of interest" description="Disordered" evidence="5">
    <location>
        <begin position="116"/>
        <end position="161"/>
    </location>
</feature>
<accession>A0AAX6MC83</accession>
<keyword evidence="3 6" id="KW-1133">Transmembrane helix</keyword>
<evidence type="ECO:0000256" key="5">
    <source>
        <dbReference type="SAM" id="MobiDB-lite"/>
    </source>
</evidence>
<evidence type="ECO:0000256" key="1">
    <source>
        <dbReference type="ARBA" id="ARBA00004167"/>
    </source>
</evidence>
<dbReference type="GO" id="GO:0016020">
    <property type="term" value="C:membrane"/>
    <property type="evidence" value="ECO:0007669"/>
    <property type="project" value="UniProtKB-SubCell"/>
</dbReference>
<keyword evidence="4 6" id="KW-0472">Membrane</keyword>
<proteinExistence type="predicted"/>
<gene>
    <name evidence="8" type="ORF">Daesc_008398</name>
</gene>
<comment type="subcellular location">
    <subcellularLocation>
        <location evidence="1">Membrane</location>
        <topology evidence="1">Single-pass membrane protein</topology>
    </subcellularLocation>
</comment>
<evidence type="ECO:0000256" key="7">
    <source>
        <dbReference type="SAM" id="SignalP"/>
    </source>
</evidence>
<keyword evidence="2 6" id="KW-0812">Transmembrane</keyword>
<evidence type="ECO:0000313" key="9">
    <source>
        <dbReference type="Proteomes" id="UP001369815"/>
    </source>
</evidence>
<dbReference type="PANTHER" id="PTHR15549">
    <property type="entry name" value="PAIRED IMMUNOGLOBULIN-LIKE TYPE 2 RECEPTOR"/>
    <property type="match status" value="1"/>
</dbReference>
<evidence type="ECO:0000256" key="3">
    <source>
        <dbReference type="ARBA" id="ARBA00022989"/>
    </source>
</evidence>
<dbReference type="EMBL" id="JBANMG010000008">
    <property type="protein sequence ID" value="KAK6950074.1"/>
    <property type="molecule type" value="Genomic_DNA"/>
</dbReference>
<evidence type="ECO:0000313" key="8">
    <source>
        <dbReference type="EMBL" id="KAK6950074.1"/>
    </source>
</evidence>
<feature type="compositionally biased region" description="Basic and acidic residues" evidence="5">
    <location>
        <begin position="326"/>
        <end position="340"/>
    </location>
</feature>
<feature type="transmembrane region" description="Helical" evidence="6">
    <location>
        <begin position="167"/>
        <end position="188"/>
    </location>
</feature>
<evidence type="ECO:0000256" key="2">
    <source>
        <dbReference type="ARBA" id="ARBA00022692"/>
    </source>
</evidence>
<feature type="compositionally biased region" description="Low complexity" evidence="5">
    <location>
        <begin position="116"/>
        <end position="160"/>
    </location>
</feature>
<evidence type="ECO:0000256" key="4">
    <source>
        <dbReference type="ARBA" id="ARBA00023136"/>
    </source>
</evidence>
<dbReference type="Proteomes" id="UP001369815">
    <property type="component" value="Unassembled WGS sequence"/>
</dbReference>
<feature type="region of interest" description="Disordered" evidence="5">
    <location>
        <begin position="280"/>
        <end position="352"/>
    </location>
</feature>
<protein>
    <recommendedName>
        <fullName evidence="10">Extracellular membrane protein CFEM domain-containing protein</fullName>
    </recommendedName>
</protein>
<reference evidence="8 9" key="1">
    <citation type="journal article" date="2024" name="Front Chem Biol">
        <title>Unveiling the potential of Daldinia eschscholtzii MFLUCC 19-0629 through bioactivity and bioinformatics studies for enhanced sustainable agriculture production.</title>
        <authorList>
            <person name="Brooks S."/>
            <person name="Weaver J.A."/>
            <person name="Klomchit A."/>
            <person name="Alharthi S.A."/>
            <person name="Onlamun T."/>
            <person name="Nurani R."/>
            <person name="Vong T.K."/>
            <person name="Alberti F."/>
            <person name="Greco C."/>
        </authorList>
    </citation>
    <scope>NUCLEOTIDE SEQUENCE [LARGE SCALE GENOMIC DNA]</scope>
    <source>
        <strain evidence="8">MFLUCC 19-0629</strain>
    </source>
</reference>
<name>A0AAX6MC83_9PEZI</name>
<feature type="compositionally biased region" description="Polar residues" evidence="5">
    <location>
        <begin position="218"/>
        <end position="228"/>
    </location>
</feature>
<dbReference type="InterPro" id="IPR051694">
    <property type="entry name" value="Immunoregulatory_rcpt-like"/>
</dbReference>
<keyword evidence="9" id="KW-1185">Reference proteome</keyword>
<comment type="caution">
    <text evidence="8">The sequence shown here is derived from an EMBL/GenBank/DDBJ whole genome shotgun (WGS) entry which is preliminary data.</text>
</comment>
<organism evidence="8 9">
    <name type="scientific">Daldinia eschscholtzii</name>
    <dbReference type="NCBI Taxonomy" id="292717"/>
    <lineage>
        <taxon>Eukaryota</taxon>
        <taxon>Fungi</taxon>
        <taxon>Dikarya</taxon>
        <taxon>Ascomycota</taxon>
        <taxon>Pezizomycotina</taxon>
        <taxon>Sordariomycetes</taxon>
        <taxon>Xylariomycetidae</taxon>
        <taxon>Xylariales</taxon>
        <taxon>Hypoxylaceae</taxon>
        <taxon>Daldinia</taxon>
    </lineage>
</organism>
<dbReference type="GO" id="GO:0071944">
    <property type="term" value="C:cell periphery"/>
    <property type="evidence" value="ECO:0007669"/>
    <property type="project" value="UniProtKB-ARBA"/>
</dbReference>
<feature type="region of interest" description="Disordered" evidence="5">
    <location>
        <begin position="196"/>
        <end position="238"/>
    </location>
</feature>
<feature type="chain" id="PRO_5043321172" description="Extracellular membrane protein CFEM domain-containing protein" evidence="7">
    <location>
        <begin position="25"/>
        <end position="352"/>
    </location>
</feature>
<dbReference type="AlphaFoldDB" id="A0AAX6MC83"/>
<feature type="signal peptide" evidence="7">
    <location>
        <begin position="1"/>
        <end position="24"/>
    </location>
</feature>
<evidence type="ECO:0008006" key="10">
    <source>
        <dbReference type="Google" id="ProtNLM"/>
    </source>
</evidence>
<sequence length="352" mass="36435">MRWSLTLPASLLLGITLQAHGSSALDNDFSAYPEDSQQCLTDAANDTPCSGNTGNEINRCLCSNKGNFIYNTAECVAKKSPSDLNAVYDTMENNCAGTGVTIAVSKQAFLSQAAAATETTSSPTPTSTSSSSPSSTDSPEASPTTSDSPSETSSSSSSSTLSQGAKIGLGVGIGFGAVALGLLGWFVFMYSRRRKSHASTDPNSPNRHDVELSPNGGAYSQHNGSSVYHPSPLSPPPEFAQHNAQFAGVAELSPANAHTGWKELPADYYGGDKKDGADKGGVGVGHNYKRSSGVPLLAELDDGNSPPPVELPGSEVYNDAGSVRTPTHDDDSARRPESGYRDQGLGNSHGAG</sequence>
<evidence type="ECO:0000256" key="6">
    <source>
        <dbReference type="SAM" id="Phobius"/>
    </source>
</evidence>